<dbReference type="InterPro" id="IPR008576">
    <property type="entry name" value="MeTrfase_NTM1"/>
</dbReference>
<organism evidence="12 13">
    <name type="scientific">Collybia nuda</name>
    <dbReference type="NCBI Taxonomy" id="64659"/>
    <lineage>
        <taxon>Eukaryota</taxon>
        <taxon>Fungi</taxon>
        <taxon>Dikarya</taxon>
        <taxon>Basidiomycota</taxon>
        <taxon>Agaricomycotina</taxon>
        <taxon>Agaricomycetes</taxon>
        <taxon>Agaricomycetidae</taxon>
        <taxon>Agaricales</taxon>
        <taxon>Tricholomatineae</taxon>
        <taxon>Clitocybaceae</taxon>
        <taxon>Collybia</taxon>
    </lineage>
</organism>
<dbReference type="EMBL" id="MU150252">
    <property type="protein sequence ID" value="KAF9464750.1"/>
    <property type="molecule type" value="Genomic_DNA"/>
</dbReference>
<evidence type="ECO:0000256" key="2">
    <source>
        <dbReference type="ARBA" id="ARBA00022603"/>
    </source>
</evidence>
<dbReference type="OrthoDB" id="1298661at2759"/>
<keyword evidence="4 11" id="KW-0949">S-adenosyl-L-methionine</keyword>
<evidence type="ECO:0000313" key="13">
    <source>
        <dbReference type="Proteomes" id="UP000807353"/>
    </source>
</evidence>
<evidence type="ECO:0000256" key="6">
    <source>
        <dbReference type="ARBA" id="ARBA00039449"/>
    </source>
</evidence>
<evidence type="ECO:0000256" key="1">
    <source>
        <dbReference type="ARBA" id="ARBA00009059"/>
    </source>
</evidence>
<dbReference type="PIRSF" id="PIRSF016958">
    <property type="entry name" value="DUF858_MeTrfase_lik"/>
    <property type="match status" value="1"/>
</dbReference>
<gene>
    <name evidence="12" type="ORF">BDZ94DRAFT_1320875</name>
</gene>
<feature type="binding site" evidence="11">
    <location>
        <position position="84"/>
    </location>
    <ligand>
        <name>S-adenosyl-L-methionine</name>
        <dbReference type="ChEBI" id="CHEBI:59789"/>
    </ligand>
</feature>
<feature type="binding site" evidence="11">
    <location>
        <begin position="143"/>
        <end position="144"/>
    </location>
    <ligand>
        <name>S-adenosyl-L-methionine</name>
        <dbReference type="ChEBI" id="CHEBI:59789"/>
    </ligand>
</feature>
<keyword evidence="13" id="KW-1185">Reference proteome</keyword>
<comment type="catalytic activity">
    <reaction evidence="9">
        <text>N-terminal L-prolyl-L-prolyl-L-lysyl-[protein] + 2 S-adenosyl-L-methionine = N-terminal N,N-dimethyl-L-prolyl-L-prolyl-L-lysyl-[protein] + 2 S-adenosyl-L-homocysteine + 2 H(+)</text>
        <dbReference type="Rhea" id="RHEA:54736"/>
        <dbReference type="Rhea" id="RHEA-COMP:13787"/>
        <dbReference type="Rhea" id="RHEA-COMP:13974"/>
        <dbReference type="ChEBI" id="CHEBI:15378"/>
        <dbReference type="ChEBI" id="CHEBI:57856"/>
        <dbReference type="ChEBI" id="CHEBI:59789"/>
        <dbReference type="ChEBI" id="CHEBI:138059"/>
        <dbReference type="ChEBI" id="CHEBI:138318"/>
        <dbReference type="EC" id="2.1.1.244"/>
    </reaction>
</comment>
<reference evidence="12" key="1">
    <citation type="submission" date="2020-11" db="EMBL/GenBank/DDBJ databases">
        <authorList>
            <consortium name="DOE Joint Genome Institute"/>
            <person name="Ahrendt S."/>
            <person name="Riley R."/>
            <person name="Andreopoulos W."/>
            <person name="Labutti K."/>
            <person name="Pangilinan J."/>
            <person name="Ruiz-Duenas F.J."/>
            <person name="Barrasa J.M."/>
            <person name="Sanchez-Garcia M."/>
            <person name="Camarero S."/>
            <person name="Miyauchi S."/>
            <person name="Serrano A."/>
            <person name="Linde D."/>
            <person name="Babiker R."/>
            <person name="Drula E."/>
            <person name="Ayuso-Fernandez I."/>
            <person name="Pacheco R."/>
            <person name="Padilla G."/>
            <person name="Ferreira P."/>
            <person name="Barriuso J."/>
            <person name="Kellner H."/>
            <person name="Castanera R."/>
            <person name="Alfaro M."/>
            <person name="Ramirez L."/>
            <person name="Pisabarro A.G."/>
            <person name="Kuo A."/>
            <person name="Tritt A."/>
            <person name="Lipzen A."/>
            <person name="He G."/>
            <person name="Yan M."/>
            <person name="Ng V."/>
            <person name="Cullen D."/>
            <person name="Martin F."/>
            <person name="Rosso M.-N."/>
            <person name="Henrissat B."/>
            <person name="Hibbett D."/>
            <person name="Martinez A.T."/>
            <person name="Grigoriev I.V."/>
        </authorList>
    </citation>
    <scope>NUCLEOTIDE SEQUENCE</scope>
    <source>
        <strain evidence="12">CBS 247.69</strain>
    </source>
</reference>
<accession>A0A9P5YBQ3</accession>
<comment type="caution">
    <text evidence="12">The sequence shown here is derived from an EMBL/GenBank/DDBJ whole genome shotgun (WGS) entry which is preliminary data.</text>
</comment>
<keyword evidence="3" id="KW-0808">Transferase</keyword>
<dbReference type="PANTHER" id="PTHR12753:SF0">
    <property type="entry name" value="ALPHA N-TERMINAL PROTEIN METHYLTRANSFERASE 1"/>
    <property type="match status" value="1"/>
</dbReference>
<dbReference type="Proteomes" id="UP000807353">
    <property type="component" value="Unassembled WGS sequence"/>
</dbReference>
<comment type="catalytic activity">
    <reaction evidence="10">
        <text>N-terminal L-alanyl-L-prolyl-L-lysyl-[protein] + 3 S-adenosyl-L-methionine = N-terminal N,N,N-trimethyl-L-alanyl-L-prolyl-L-lysyl-[protein] + 3 S-adenosyl-L-homocysteine + 3 H(+)</text>
        <dbReference type="Rhea" id="RHEA:54712"/>
        <dbReference type="Rhea" id="RHEA-COMP:13785"/>
        <dbReference type="Rhea" id="RHEA-COMP:13971"/>
        <dbReference type="ChEBI" id="CHEBI:15378"/>
        <dbReference type="ChEBI" id="CHEBI:57856"/>
        <dbReference type="ChEBI" id="CHEBI:59789"/>
        <dbReference type="ChEBI" id="CHEBI:138057"/>
        <dbReference type="ChEBI" id="CHEBI:138315"/>
        <dbReference type="EC" id="2.1.1.244"/>
    </reaction>
</comment>
<keyword evidence="2" id="KW-0489">Methyltransferase</keyword>
<evidence type="ECO:0000256" key="5">
    <source>
        <dbReference type="ARBA" id="ARBA00039112"/>
    </source>
</evidence>
<evidence type="ECO:0000256" key="4">
    <source>
        <dbReference type="ARBA" id="ARBA00022691"/>
    </source>
</evidence>
<dbReference type="GO" id="GO:0005737">
    <property type="term" value="C:cytoplasm"/>
    <property type="evidence" value="ECO:0007669"/>
    <property type="project" value="TreeGrafter"/>
</dbReference>
<feature type="binding site" evidence="11">
    <location>
        <position position="79"/>
    </location>
    <ligand>
        <name>S-adenosyl-L-methionine</name>
        <dbReference type="ChEBI" id="CHEBI:59789"/>
    </ligand>
</feature>
<feature type="binding site" evidence="11">
    <location>
        <position position="181"/>
    </location>
    <ligand>
        <name>S-adenosyl-L-methionine</name>
        <dbReference type="ChEBI" id="CHEBI:59789"/>
    </ligand>
</feature>
<evidence type="ECO:0000256" key="8">
    <source>
        <dbReference type="ARBA" id="ARBA00047306"/>
    </source>
</evidence>
<comment type="catalytic activity">
    <reaction evidence="8">
        <text>N-terminal L-seryl-L-prolyl-L-lysyl-[protein] + 3 S-adenosyl-L-methionine = N-terminal N,N,N-trimethyl-L-seryl-L-prolyl-L-lysyl-[protein] + 3 S-adenosyl-L-homocysteine + 3 H(+)</text>
        <dbReference type="Rhea" id="RHEA:54724"/>
        <dbReference type="Rhea" id="RHEA-COMP:13789"/>
        <dbReference type="Rhea" id="RHEA-COMP:13973"/>
        <dbReference type="ChEBI" id="CHEBI:15378"/>
        <dbReference type="ChEBI" id="CHEBI:57856"/>
        <dbReference type="ChEBI" id="CHEBI:59789"/>
        <dbReference type="ChEBI" id="CHEBI:138061"/>
        <dbReference type="ChEBI" id="CHEBI:138317"/>
        <dbReference type="EC" id="2.1.1.244"/>
    </reaction>
</comment>
<name>A0A9P5YBQ3_9AGAR</name>
<comment type="similarity">
    <text evidence="1">Belongs to the methyltransferase superfamily. NTM1 family.</text>
</comment>
<protein>
    <recommendedName>
        <fullName evidence="6">Alpha N-terminal protein methyltransferase 1</fullName>
        <ecNumber evidence="5">2.1.1.244</ecNumber>
    </recommendedName>
    <alternativeName>
        <fullName evidence="7">X-Pro-Lys N-terminal protein methyltransferase 1</fullName>
    </alternativeName>
</protein>
<evidence type="ECO:0000256" key="11">
    <source>
        <dbReference type="PIRSR" id="PIRSR016958-1"/>
    </source>
</evidence>
<dbReference type="AlphaFoldDB" id="A0A9P5YBQ3"/>
<sequence length="276" mass="30633">MDDSTPLPNVRDGIEYWNTQPASLDGVLGGFGSGSLPRLDSLGSRQFLLNIYPDLSTVSSSLRPLAPQIPQRTRALDVGAGIGRVTGDVLLHLVSDVVLLEPVDSFVQEALAKAIASINPSTQFPWKGIADRTHSVTILQGTLQDFDPMKPHRAKFLDRVGYQLPQPSYEIDMGFDIIWCQWCLGHLSDLDLVAFLRRSHTALRDGKSLIMVKENLCQDLDDGIACTLFDEQDSSLTRSDKAWKTLFDQAGLRLVREQVQHGLPEGLYVVKMYALR</sequence>
<evidence type="ECO:0000256" key="9">
    <source>
        <dbReference type="ARBA" id="ARBA00047885"/>
    </source>
</evidence>
<dbReference type="GO" id="GO:0032259">
    <property type="term" value="P:methylation"/>
    <property type="evidence" value="ECO:0007669"/>
    <property type="project" value="UniProtKB-KW"/>
</dbReference>
<dbReference type="Pfam" id="PF05891">
    <property type="entry name" value="Methyltransf_PK"/>
    <property type="match status" value="1"/>
</dbReference>
<evidence type="ECO:0000256" key="3">
    <source>
        <dbReference type="ARBA" id="ARBA00022679"/>
    </source>
</evidence>
<dbReference type="GO" id="GO:0071885">
    <property type="term" value="F:N-terminal protein N-methyltransferase activity"/>
    <property type="evidence" value="ECO:0007669"/>
    <property type="project" value="UniProtKB-EC"/>
</dbReference>
<dbReference type="SUPFAM" id="SSF53335">
    <property type="entry name" value="S-adenosyl-L-methionine-dependent methyltransferases"/>
    <property type="match status" value="1"/>
</dbReference>
<dbReference type="PANTHER" id="PTHR12753">
    <property type="entry name" value="AD-003 - RELATED"/>
    <property type="match status" value="1"/>
</dbReference>
<proteinExistence type="inferred from homology"/>
<dbReference type="Gene3D" id="3.40.50.150">
    <property type="entry name" value="Vaccinia Virus protein VP39"/>
    <property type="match status" value="1"/>
</dbReference>
<evidence type="ECO:0000256" key="7">
    <source>
        <dbReference type="ARBA" id="ARBA00043129"/>
    </source>
</evidence>
<dbReference type="CDD" id="cd02440">
    <property type="entry name" value="AdoMet_MTases"/>
    <property type="match status" value="1"/>
</dbReference>
<evidence type="ECO:0000256" key="10">
    <source>
        <dbReference type="ARBA" id="ARBA00048167"/>
    </source>
</evidence>
<evidence type="ECO:0000313" key="12">
    <source>
        <dbReference type="EMBL" id="KAF9464750.1"/>
    </source>
</evidence>
<dbReference type="EC" id="2.1.1.244" evidence="5"/>
<dbReference type="InterPro" id="IPR029063">
    <property type="entry name" value="SAM-dependent_MTases_sf"/>
</dbReference>